<dbReference type="EMBL" id="CP012752">
    <property type="protein sequence ID" value="ALG10815.1"/>
    <property type="molecule type" value="Genomic_DNA"/>
</dbReference>
<dbReference type="AlphaFoldDB" id="A0A0N7F496"/>
<accession>A0A0N7F496</accession>
<evidence type="ECO:0000313" key="2">
    <source>
        <dbReference type="Proteomes" id="UP000063699"/>
    </source>
</evidence>
<dbReference type="Proteomes" id="UP000063699">
    <property type="component" value="Chromosome"/>
</dbReference>
<evidence type="ECO:0000313" key="1">
    <source>
        <dbReference type="EMBL" id="ALG10815.1"/>
    </source>
</evidence>
<organism evidence="1 2">
    <name type="scientific">Kibdelosporangium phytohabitans</name>
    <dbReference type="NCBI Taxonomy" id="860235"/>
    <lineage>
        <taxon>Bacteria</taxon>
        <taxon>Bacillati</taxon>
        <taxon>Actinomycetota</taxon>
        <taxon>Actinomycetes</taxon>
        <taxon>Pseudonocardiales</taxon>
        <taxon>Pseudonocardiaceae</taxon>
        <taxon>Kibdelosporangium</taxon>
    </lineage>
</organism>
<reference evidence="1 2" key="1">
    <citation type="submission" date="2015-07" db="EMBL/GenBank/DDBJ databases">
        <title>Genome sequencing of Kibdelosporangium phytohabitans.</title>
        <authorList>
            <person name="Qin S."/>
            <person name="Xing K."/>
        </authorList>
    </citation>
    <scope>NUCLEOTIDE SEQUENCE [LARGE SCALE GENOMIC DNA]</scope>
    <source>
        <strain evidence="1 2">KLBMP1111</strain>
    </source>
</reference>
<protein>
    <submittedName>
        <fullName evidence="1">Uncharacterized protein</fullName>
    </submittedName>
</protein>
<name>A0A0N7F496_9PSEU</name>
<dbReference type="KEGG" id="kphy:AOZ06_31530"/>
<sequence length="277" mass="28988">MSRPGGLLEALGRVKATAETRAYIEYGKPADAKSQQGAGYASIAQYSQRMADRLKLDPGKFTSALTVGQPPNAAGILWGDYDTAAVNQALADAKIRREDKDGAAVWTVGEDNTAQLDGPLSEAAPPTGFNKLRVADGAFAYAGSAKSLATVTDPGRDTLAKDEDIQALAGCLKDVVAATIVRSDRDPMPAAIGVLADGTEALCVLPAEGKAEDVRKRIADEVGSGTSISGQPWKQLLPDAGTEVVGGQPETVRMTAKPQRPGMLFMALAKRDLPLPR</sequence>
<gene>
    <name evidence="1" type="ORF">AOZ06_31530</name>
</gene>
<keyword evidence="2" id="KW-1185">Reference proteome</keyword>
<proteinExistence type="predicted"/>